<accession>A0A146LSX6</accession>
<reference evidence="1" key="1">
    <citation type="journal article" date="2016" name="Gigascience">
        <title>De novo construction of an expanded transcriptome assembly for the western tarnished plant bug, Lygus hesperus.</title>
        <authorList>
            <person name="Tassone E.E."/>
            <person name="Geib S.M."/>
            <person name="Hall B."/>
            <person name="Fabrick J.A."/>
            <person name="Brent C.S."/>
            <person name="Hull J.J."/>
        </authorList>
    </citation>
    <scope>NUCLEOTIDE SEQUENCE</scope>
</reference>
<protein>
    <submittedName>
        <fullName evidence="1">Uncharacterized protein</fullName>
    </submittedName>
</protein>
<name>A0A146LSX6_LYGHE</name>
<dbReference type="EMBL" id="GDHC01009109">
    <property type="protein sequence ID" value="JAQ09520.1"/>
    <property type="molecule type" value="Transcribed_RNA"/>
</dbReference>
<sequence>MVRTPRSVVSAVSAAAFLAAIPDAPALVADCARIFFVRWYRGLHCYRCSPSDLQLQPSHPRPQVRLQYWNCTTVATSSSTAPASPTTTGTTSWIPCGRTRAVLSARRTPKTVTSAEHSAVLSLFLFSPSPVGLATV</sequence>
<proteinExistence type="predicted"/>
<evidence type="ECO:0000313" key="1">
    <source>
        <dbReference type="EMBL" id="JAQ09520.1"/>
    </source>
</evidence>
<organism evidence="1">
    <name type="scientific">Lygus hesperus</name>
    <name type="common">Western plant bug</name>
    <dbReference type="NCBI Taxonomy" id="30085"/>
    <lineage>
        <taxon>Eukaryota</taxon>
        <taxon>Metazoa</taxon>
        <taxon>Ecdysozoa</taxon>
        <taxon>Arthropoda</taxon>
        <taxon>Hexapoda</taxon>
        <taxon>Insecta</taxon>
        <taxon>Pterygota</taxon>
        <taxon>Neoptera</taxon>
        <taxon>Paraneoptera</taxon>
        <taxon>Hemiptera</taxon>
        <taxon>Heteroptera</taxon>
        <taxon>Panheteroptera</taxon>
        <taxon>Cimicomorpha</taxon>
        <taxon>Miridae</taxon>
        <taxon>Mirini</taxon>
        <taxon>Lygus</taxon>
    </lineage>
</organism>
<dbReference type="AlphaFoldDB" id="A0A146LSX6"/>
<gene>
    <name evidence="1" type="ORF">g.28754</name>
</gene>